<sequence>MPEVPVSALNQRADNLACDVRCHATHAAGVPTGSTAEAAATGSAFSVPEAGGFDAAESRHFLRFGSAWTVEAETAAATTANAAFCTDAAPKVHEDALSSAGPSRPGAVSTTSKSLLMRQQTSNDLFKLSSSRMRRSTAATRVAPGYWAMDSADAWEAEERAQQRRRIYALNKLMTELEEENYLAFKSSQQRAG</sequence>
<evidence type="ECO:0000313" key="1">
    <source>
        <dbReference type="EMBL" id="PAA51231.1"/>
    </source>
</evidence>
<evidence type="ECO:0000313" key="2">
    <source>
        <dbReference type="Proteomes" id="UP000215902"/>
    </source>
</evidence>
<keyword evidence="2" id="KW-1185">Reference proteome</keyword>
<organism evidence="1 2">
    <name type="scientific">Macrostomum lignano</name>
    <dbReference type="NCBI Taxonomy" id="282301"/>
    <lineage>
        <taxon>Eukaryota</taxon>
        <taxon>Metazoa</taxon>
        <taxon>Spiralia</taxon>
        <taxon>Lophotrochozoa</taxon>
        <taxon>Platyhelminthes</taxon>
        <taxon>Rhabditophora</taxon>
        <taxon>Macrostomorpha</taxon>
        <taxon>Macrostomida</taxon>
        <taxon>Macrostomidae</taxon>
        <taxon>Macrostomum</taxon>
    </lineage>
</organism>
<accession>A0A267DPL5</accession>
<dbReference type="AlphaFoldDB" id="A0A267DPL5"/>
<proteinExistence type="predicted"/>
<dbReference type="EMBL" id="NIVC01003478">
    <property type="protein sequence ID" value="PAA51231.1"/>
    <property type="molecule type" value="Genomic_DNA"/>
</dbReference>
<reference evidence="1 2" key="1">
    <citation type="submission" date="2017-06" db="EMBL/GenBank/DDBJ databases">
        <title>A platform for efficient transgenesis in Macrostomum lignano, a flatworm model organism for stem cell research.</title>
        <authorList>
            <person name="Berezikov E."/>
        </authorList>
    </citation>
    <scope>NUCLEOTIDE SEQUENCE [LARGE SCALE GENOMIC DNA]</scope>
    <source>
        <strain evidence="1">DV1</strain>
        <tissue evidence="1">Whole organism</tissue>
    </source>
</reference>
<dbReference type="Proteomes" id="UP000215902">
    <property type="component" value="Unassembled WGS sequence"/>
</dbReference>
<comment type="caution">
    <text evidence="1">The sequence shown here is derived from an EMBL/GenBank/DDBJ whole genome shotgun (WGS) entry which is preliminary data.</text>
</comment>
<protein>
    <submittedName>
        <fullName evidence="1">Uncharacterized protein</fullName>
    </submittedName>
</protein>
<gene>
    <name evidence="1" type="ORF">BOX15_Mlig024393g2</name>
</gene>
<name>A0A267DPL5_9PLAT</name>